<accession>A0ABT3N0P0</accession>
<comment type="caution">
    <text evidence="2">The sequence shown here is derived from an EMBL/GenBank/DDBJ whole genome shotgun (WGS) entry which is preliminary data.</text>
</comment>
<name>A0ABT3N0P0_9GAMM</name>
<dbReference type="EMBL" id="JAPFCC010000001">
    <property type="protein sequence ID" value="MCW7555180.1"/>
    <property type="molecule type" value="Genomic_DNA"/>
</dbReference>
<keyword evidence="3" id="KW-1185">Reference proteome</keyword>
<evidence type="ECO:0000313" key="3">
    <source>
        <dbReference type="Proteomes" id="UP001209854"/>
    </source>
</evidence>
<proteinExistence type="predicted"/>
<feature type="signal peptide" evidence="1">
    <location>
        <begin position="1"/>
        <end position="22"/>
    </location>
</feature>
<sequence length="289" mass="32924">MANKTFARLVFACFIISGSVFCQPAMSFFKDSQLRCPDIVNPVDLKYKGDKIEDYDTSNSLPEMIRLLFQHKKITIENDFEKSDGSLTYSVYYLTTDNLLKNNGIIKTLVCHYSSGWHNATLRFRFAEGYPFSSTNLQNGGYFGYPKYALSPDFTYVTSLINSKVPIVRTDLVYLKKESGDILPIEVNDNDGVVVTESTTINLLLPNKLLLEQWVYDYIISRHNPPLSRTHFDDDITHLCTGNKYAGEGIQITNEKPKLITIHFDDKLKFSECNVIPYTNTETEEEAAP</sequence>
<dbReference type="RefSeq" id="WP_262564956.1">
    <property type="nucleotide sequence ID" value="NZ_JAPFCC010000001.1"/>
</dbReference>
<evidence type="ECO:0000313" key="2">
    <source>
        <dbReference type="EMBL" id="MCW7555180.1"/>
    </source>
</evidence>
<reference evidence="2 3" key="1">
    <citation type="submission" date="2022-10" db="EMBL/GenBank/DDBJ databases">
        <title>High-quality genome sequences of two octocoral-associated bacteria, Endozoicomonas euniceicola EF212 and Endozoicomonas gorgoniicola PS125.</title>
        <authorList>
            <person name="Chiou Y.-J."/>
            <person name="Chen Y.-H."/>
        </authorList>
    </citation>
    <scope>NUCLEOTIDE SEQUENCE [LARGE SCALE GENOMIC DNA]</scope>
    <source>
        <strain evidence="2 3">PS125</strain>
    </source>
</reference>
<evidence type="ECO:0000256" key="1">
    <source>
        <dbReference type="SAM" id="SignalP"/>
    </source>
</evidence>
<protein>
    <submittedName>
        <fullName evidence="2">Uncharacterized protein</fullName>
    </submittedName>
</protein>
<keyword evidence="1" id="KW-0732">Signal</keyword>
<organism evidence="2 3">
    <name type="scientific">Endozoicomonas gorgoniicola</name>
    <dbReference type="NCBI Taxonomy" id="1234144"/>
    <lineage>
        <taxon>Bacteria</taxon>
        <taxon>Pseudomonadati</taxon>
        <taxon>Pseudomonadota</taxon>
        <taxon>Gammaproteobacteria</taxon>
        <taxon>Oceanospirillales</taxon>
        <taxon>Endozoicomonadaceae</taxon>
        <taxon>Endozoicomonas</taxon>
    </lineage>
</organism>
<dbReference type="Proteomes" id="UP001209854">
    <property type="component" value="Unassembled WGS sequence"/>
</dbReference>
<feature type="chain" id="PRO_5046940416" evidence="1">
    <location>
        <begin position="23"/>
        <end position="289"/>
    </location>
</feature>
<gene>
    <name evidence="2" type="ORF">NX722_21635</name>
</gene>